<evidence type="ECO:0000313" key="9">
    <source>
        <dbReference type="Proteomes" id="UP001243496"/>
    </source>
</evidence>
<evidence type="ECO:0000256" key="2">
    <source>
        <dbReference type="ARBA" id="ARBA00008854"/>
    </source>
</evidence>
<comment type="similarity">
    <text evidence="2">Belongs to the LemA family.</text>
</comment>
<dbReference type="Proteomes" id="UP001243496">
    <property type="component" value="Chromosome"/>
</dbReference>
<evidence type="ECO:0000256" key="4">
    <source>
        <dbReference type="ARBA" id="ARBA00022989"/>
    </source>
</evidence>
<sequence>MIKKTDQTKKGVELMIPGIVTGVIVLIIVIWLISSYNGFVTLRNKTEEAFSAIDVSLKKRYDLIPNYVETVKGYAKHESETLEKVVAARNQAMTATNIDDKIKQENVLSGALKSLFAVSESYPELKANENFNKLQDQLQRLEEEIAGSRRYYNGVVNRYNTKTELFPGNIIAGIFGFKRKPLFEVSNESERENVQVKF</sequence>
<protein>
    <submittedName>
        <fullName evidence="8">LemA family protein</fullName>
    </submittedName>
</protein>
<name>A0AAQ3JIU4_ANAHA</name>
<dbReference type="AlphaFoldDB" id="A0AAQ3JIU4"/>
<keyword evidence="4 7" id="KW-1133">Transmembrane helix</keyword>
<organism evidence="8 9">
    <name type="scientific">Anaerostipes hadrus</name>
    <dbReference type="NCBI Taxonomy" id="649756"/>
    <lineage>
        <taxon>Bacteria</taxon>
        <taxon>Bacillati</taxon>
        <taxon>Bacillota</taxon>
        <taxon>Clostridia</taxon>
        <taxon>Lachnospirales</taxon>
        <taxon>Lachnospiraceae</taxon>
        <taxon>Anaerostipes</taxon>
    </lineage>
</organism>
<evidence type="ECO:0000256" key="6">
    <source>
        <dbReference type="SAM" id="Coils"/>
    </source>
</evidence>
<evidence type="ECO:0000256" key="3">
    <source>
        <dbReference type="ARBA" id="ARBA00022692"/>
    </source>
</evidence>
<proteinExistence type="inferred from homology"/>
<keyword evidence="3 7" id="KW-0812">Transmembrane</keyword>
<evidence type="ECO:0000256" key="5">
    <source>
        <dbReference type="ARBA" id="ARBA00023136"/>
    </source>
</evidence>
<reference evidence="8" key="1">
    <citation type="submission" date="2023-08" db="EMBL/GenBank/DDBJ databases">
        <title>Complete Genome Sequences of butyrate producing Anaerostipes hadrus strains BA1 and GIF7 isolated from the terminal ileum of a healthy lean male.</title>
        <authorList>
            <person name="Low A."/>
            <person name="Sheludchenko M."/>
            <person name="Cheng H.E."/>
            <person name="Koh X.Q."/>
            <person name="Lee J."/>
        </authorList>
    </citation>
    <scope>NUCLEOTIDE SEQUENCE</scope>
    <source>
        <strain evidence="8">BA1</strain>
    </source>
</reference>
<gene>
    <name evidence="8" type="ORF">RBI15_01800</name>
</gene>
<dbReference type="RefSeq" id="WP_306857266.1">
    <property type="nucleotide sequence ID" value="NZ_CP132968.1"/>
</dbReference>
<keyword evidence="6" id="KW-0175">Coiled coil</keyword>
<dbReference type="EMBL" id="CP132968">
    <property type="protein sequence ID" value="WMD16858.1"/>
    <property type="molecule type" value="Genomic_DNA"/>
</dbReference>
<evidence type="ECO:0000256" key="1">
    <source>
        <dbReference type="ARBA" id="ARBA00004167"/>
    </source>
</evidence>
<feature type="transmembrane region" description="Helical" evidence="7">
    <location>
        <begin position="12"/>
        <end position="33"/>
    </location>
</feature>
<dbReference type="GO" id="GO:0016020">
    <property type="term" value="C:membrane"/>
    <property type="evidence" value="ECO:0007669"/>
    <property type="project" value="UniProtKB-SubCell"/>
</dbReference>
<feature type="coiled-coil region" evidence="6">
    <location>
        <begin position="124"/>
        <end position="151"/>
    </location>
</feature>
<keyword evidence="5 7" id="KW-0472">Membrane</keyword>
<evidence type="ECO:0000313" key="8">
    <source>
        <dbReference type="EMBL" id="WMD16858.1"/>
    </source>
</evidence>
<comment type="subcellular location">
    <subcellularLocation>
        <location evidence="1">Membrane</location>
        <topology evidence="1">Single-pass membrane protein</topology>
    </subcellularLocation>
</comment>
<dbReference type="InterPro" id="IPR023353">
    <property type="entry name" value="LemA-like_dom_sf"/>
</dbReference>
<dbReference type="SUPFAM" id="SSF140478">
    <property type="entry name" value="LemA-like"/>
    <property type="match status" value="1"/>
</dbReference>
<dbReference type="PANTHER" id="PTHR34478">
    <property type="entry name" value="PROTEIN LEMA"/>
    <property type="match status" value="1"/>
</dbReference>
<evidence type="ECO:0000256" key="7">
    <source>
        <dbReference type="SAM" id="Phobius"/>
    </source>
</evidence>
<accession>A0AAQ3JIU4</accession>
<dbReference type="PANTHER" id="PTHR34478:SF1">
    <property type="entry name" value="PROTEIN LEMA"/>
    <property type="match status" value="1"/>
</dbReference>
<dbReference type="GeneID" id="92740100"/>
<dbReference type="InterPro" id="IPR007156">
    <property type="entry name" value="MamQ_LemA"/>
</dbReference>
<dbReference type="Gene3D" id="1.20.1440.20">
    <property type="entry name" value="LemA-like domain"/>
    <property type="match status" value="1"/>
</dbReference>
<dbReference type="Pfam" id="PF04011">
    <property type="entry name" value="LemA"/>
    <property type="match status" value="1"/>
</dbReference>